<evidence type="ECO:0000313" key="3">
    <source>
        <dbReference type="Proteomes" id="UP000179860"/>
    </source>
</evidence>
<reference evidence="2" key="2">
    <citation type="submission" date="2021-06" db="EMBL/GenBank/DDBJ databases">
        <authorList>
            <person name="Rogers T.H."/>
            <person name="Ramsay J.P."/>
            <person name="Wang P."/>
            <person name="Terpolilli J."/>
        </authorList>
    </citation>
    <scope>NUCLEOTIDE SEQUENCE [LARGE SCALE GENOMIC DNA]</scope>
    <source>
        <strain evidence="2">WSM5005</strain>
    </source>
</reference>
<dbReference type="KEGG" id="pspw:BJG93_18840"/>
<name>A0A1I9YMK7_9BURK</name>
<sequence>MSAEDRQARENLVTSLVAGIAAAGGVNAATATGAGQIEGENNQFSVAVPAASSALPGWLVALGKLPGFKGETASKGDGVIADPATELDPTIKAGTPMTTPSGSGVIDDIFKMPPVVDVAKGWLTMS</sequence>
<dbReference type="Proteomes" id="UP000179860">
    <property type="component" value="Chromosome 2"/>
</dbReference>
<evidence type="ECO:0000313" key="2">
    <source>
        <dbReference type="EMBL" id="APA87540.2"/>
    </source>
</evidence>
<gene>
    <name evidence="2" type="ORF">BJG93_18840</name>
</gene>
<organism evidence="2 3">
    <name type="scientific">Paraburkholderia sprentiae WSM5005</name>
    <dbReference type="NCBI Taxonomy" id="754502"/>
    <lineage>
        <taxon>Bacteria</taxon>
        <taxon>Pseudomonadati</taxon>
        <taxon>Pseudomonadota</taxon>
        <taxon>Betaproteobacteria</taxon>
        <taxon>Burkholderiales</taxon>
        <taxon>Burkholderiaceae</taxon>
        <taxon>Paraburkholderia</taxon>
    </lineage>
</organism>
<protein>
    <submittedName>
        <fullName evidence="2">Uncharacterized protein</fullName>
    </submittedName>
</protein>
<keyword evidence="3" id="KW-1185">Reference proteome</keyword>
<reference evidence="2" key="1">
    <citation type="submission" date="2016-09" db="EMBL/GenBank/DDBJ databases">
        <title>The Complete Genome of Burkholderia sprentiae wsm5005.</title>
        <authorList>
            <person name="De Meyer S."/>
            <person name="Wang P."/>
            <person name="Terpolilli J."/>
        </authorList>
    </citation>
    <scope>NUCLEOTIDE SEQUENCE [LARGE SCALE GENOMIC DNA]</scope>
    <source>
        <strain evidence="2">WSM5005</strain>
    </source>
</reference>
<dbReference type="AlphaFoldDB" id="A0A1I9YMK7"/>
<dbReference type="EMBL" id="CP017562">
    <property type="protein sequence ID" value="APA87540.2"/>
    <property type="molecule type" value="Genomic_DNA"/>
</dbReference>
<proteinExistence type="predicted"/>
<feature type="region of interest" description="Disordered" evidence="1">
    <location>
        <begin position="73"/>
        <end position="103"/>
    </location>
</feature>
<accession>A0A1I9YMK7</accession>
<evidence type="ECO:0000256" key="1">
    <source>
        <dbReference type="SAM" id="MobiDB-lite"/>
    </source>
</evidence>
<dbReference type="RefSeq" id="WP_063828891.1">
    <property type="nucleotide sequence ID" value="NZ_CP017562.2"/>
</dbReference>